<dbReference type="InterPro" id="IPR058240">
    <property type="entry name" value="rSAM_sf"/>
</dbReference>
<protein>
    <submittedName>
        <fullName evidence="10">KamA family radical SAM protein</fullName>
    </submittedName>
</protein>
<comment type="cofactor">
    <cofactor evidence="1">
        <name>pyridoxal 5'-phosphate</name>
        <dbReference type="ChEBI" id="CHEBI:597326"/>
    </cofactor>
</comment>
<keyword evidence="5" id="KW-0663">Pyridoxal phosphate</keyword>
<dbReference type="Gene3D" id="3.20.20.70">
    <property type="entry name" value="Aldolase class I"/>
    <property type="match status" value="1"/>
</dbReference>
<proteinExistence type="predicted"/>
<dbReference type="InterPro" id="IPR007197">
    <property type="entry name" value="rSAM"/>
</dbReference>
<feature type="binding site" evidence="8">
    <location>
        <position position="105"/>
    </location>
    <ligand>
        <name>[4Fe-4S] cluster</name>
        <dbReference type="ChEBI" id="CHEBI:49883"/>
        <note>4Fe-4S-S-AdoMet</note>
    </ligand>
</feature>
<evidence type="ECO:0000256" key="3">
    <source>
        <dbReference type="ARBA" id="ARBA00022691"/>
    </source>
</evidence>
<gene>
    <name evidence="10" type="ORF">JW984_05250</name>
</gene>
<evidence type="ECO:0000256" key="6">
    <source>
        <dbReference type="ARBA" id="ARBA00023004"/>
    </source>
</evidence>
<evidence type="ECO:0000256" key="1">
    <source>
        <dbReference type="ARBA" id="ARBA00001933"/>
    </source>
</evidence>
<dbReference type="CDD" id="cd01335">
    <property type="entry name" value="Radical_SAM"/>
    <property type="match status" value="1"/>
</dbReference>
<feature type="binding site" evidence="8">
    <location>
        <position position="98"/>
    </location>
    <ligand>
        <name>[4Fe-4S] cluster</name>
        <dbReference type="ChEBI" id="CHEBI:49883"/>
        <note>4Fe-4S-S-AdoMet</note>
    </ligand>
</feature>
<dbReference type="NCBIfam" id="TIGR00238">
    <property type="entry name" value="KamA family radical SAM protein"/>
    <property type="match status" value="1"/>
</dbReference>
<dbReference type="SUPFAM" id="SSF102114">
    <property type="entry name" value="Radical SAM enzymes"/>
    <property type="match status" value="1"/>
</dbReference>
<evidence type="ECO:0000313" key="11">
    <source>
        <dbReference type="Proteomes" id="UP000809273"/>
    </source>
</evidence>
<dbReference type="GO" id="GO:0046872">
    <property type="term" value="F:metal ion binding"/>
    <property type="evidence" value="ECO:0007669"/>
    <property type="project" value="UniProtKB-KW"/>
</dbReference>
<keyword evidence="4 8" id="KW-0479">Metal-binding</keyword>
<dbReference type="PROSITE" id="PS51918">
    <property type="entry name" value="RADICAL_SAM"/>
    <property type="match status" value="1"/>
</dbReference>
<organism evidence="10 11">
    <name type="scientific">Candidatus Zymogenus saltonus</name>
    <dbReference type="NCBI Taxonomy" id="2844893"/>
    <lineage>
        <taxon>Bacteria</taxon>
        <taxon>Deltaproteobacteria</taxon>
        <taxon>Candidatus Zymogenia</taxon>
        <taxon>Candidatus Zymogeniales</taxon>
        <taxon>Candidatus Zymogenaceae</taxon>
        <taxon>Candidatus Zymogenus</taxon>
    </lineage>
</organism>
<dbReference type="PIRSF" id="PIRSF004911">
    <property type="entry name" value="DUF160"/>
    <property type="match status" value="1"/>
</dbReference>
<keyword evidence="2 8" id="KW-0004">4Fe-4S</keyword>
<keyword evidence="7 8" id="KW-0411">Iron-sulfur</keyword>
<reference evidence="10" key="1">
    <citation type="journal article" date="2021" name="Environ. Microbiol.">
        <title>Genomic characterization of three novel Desulfobacterota classes expand the metabolic and phylogenetic diversity of the phylum.</title>
        <authorList>
            <person name="Murphy C.L."/>
            <person name="Biggerstaff J."/>
            <person name="Eichhorn A."/>
            <person name="Ewing E."/>
            <person name="Shahan R."/>
            <person name="Soriano D."/>
            <person name="Stewart S."/>
            <person name="VanMol K."/>
            <person name="Walker R."/>
            <person name="Walters P."/>
            <person name="Elshahed M.S."/>
            <person name="Youssef N.H."/>
        </authorList>
    </citation>
    <scope>NUCLEOTIDE SEQUENCE</scope>
    <source>
        <strain evidence="10">Zod_Metabat.24</strain>
    </source>
</reference>
<dbReference type="PANTHER" id="PTHR30538">
    <property type="entry name" value="LYSINE 2,3-AMINOMUTASE-RELATED"/>
    <property type="match status" value="1"/>
</dbReference>
<evidence type="ECO:0000256" key="7">
    <source>
        <dbReference type="ARBA" id="ARBA00023014"/>
    </source>
</evidence>
<evidence type="ECO:0000256" key="2">
    <source>
        <dbReference type="ARBA" id="ARBA00022485"/>
    </source>
</evidence>
<name>A0A9D8KDM2_9DELT</name>
<dbReference type="Pfam" id="PF04055">
    <property type="entry name" value="Radical_SAM"/>
    <property type="match status" value="1"/>
</dbReference>
<evidence type="ECO:0000256" key="8">
    <source>
        <dbReference type="PIRSR" id="PIRSR004911-1"/>
    </source>
</evidence>
<dbReference type="PANTHER" id="PTHR30538:SF0">
    <property type="entry name" value="L-LYSINE 2,3-AMINOMUTASE AQ_1632-RELATED"/>
    <property type="match status" value="1"/>
</dbReference>
<dbReference type="GO" id="GO:0051539">
    <property type="term" value="F:4 iron, 4 sulfur cluster binding"/>
    <property type="evidence" value="ECO:0007669"/>
    <property type="project" value="UniProtKB-KW"/>
</dbReference>
<feature type="binding site" evidence="8">
    <location>
        <position position="102"/>
    </location>
    <ligand>
        <name>[4Fe-4S] cluster</name>
        <dbReference type="ChEBI" id="CHEBI:49883"/>
        <note>4Fe-4S-S-AdoMet</note>
    </ligand>
</feature>
<feature type="domain" description="Radical SAM core" evidence="9">
    <location>
        <begin position="84"/>
        <end position="300"/>
    </location>
</feature>
<dbReference type="InterPro" id="IPR013785">
    <property type="entry name" value="Aldolase_TIM"/>
</dbReference>
<dbReference type="SFLD" id="SFLDG01070">
    <property type="entry name" value="PLP-dependent"/>
    <property type="match status" value="1"/>
</dbReference>
<evidence type="ECO:0000259" key="9">
    <source>
        <dbReference type="PROSITE" id="PS51918"/>
    </source>
</evidence>
<keyword evidence="6" id="KW-0408">Iron</keyword>
<accession>A0A9D8KDM2</accession>
<sequence>MKPKYITKINRVEGLSPTERENLTKVTDKFQFRANEYYLSLIDFKDPKDTIRRIIIPDLDELTDWGTLDASHEEQYTVAPGLQHKYTPTVLLLVNDICGGFCRFCFRKRLFIGGNEEVVRDVSKGLEYIRNHPEITNVLLTGGDPLLLSTPKLGNIVRQIREIDHVKIIRIGSKMPAFYPMRITQDPSLLEMISKYSTKDKKIYMMVHFNHPRELTEESIDSLNMLKRAGALTVNQTPMIKGVNDDPETLAELFRVLSYVGVPPYYIFQCRPVIGNEMYAVEVERAFEVFEEAKSHVSGLAKRSRYIMSHDTGKVEVVGMRDGYTYFKYHQAVNPDDYNRLIMCRSNPKAYWFDDYEPISDGDSWEHETAVRINPDSAD</sequence>
<dbReference type="GO" id="GO:0003824">
    <property type="term" value="F:catalytic activity"/>
    <property type="evidence" value="ECO:0007669"/>
    <property type="project" value="InterPro"/>
</dbReference>
<evidence type="ECO:0000256" key="4">
    <source>
        <dbReference type="ARBA" id="ARBA00022723"/>
    </source>
</evidence>
<dbReference type="InterPro" id="IPR003739">
    <property type="entry name" value="Lys_aminomutase/Glu_NH3_mut"/>
</dbReference>
<dbReference type="SFLD" id="SFLDS00029">
    <property type="entry name" value="Radical_SAM"/>
    <property type="match status" value="1"/>
</dbReference>
<dbReference type="Proteomes" id="UP000809273">
    <property type="component" value="Unassembled WGS sequence"/>
</dbReference>
<evidence type="ECO:0000313" key="10">
    <source>
        <dbReference type="EMBL" id="MBN1572588.1"/>
    </source>
</evidence>
<dbReference type="AlphaFoldDB" id="A0A9D8KDM2"/>
<comment type="caution">
    <text evidence="10">The sequence shown here is derived from an EMBL/GenBank/DDBJ whole genome shotgun (WGS) entry which is preliminary data.</text>
</comment>
<evidence type="ECO:0000256" key="5">
    <source>
        <dbReference type="ARBA" id="ARBA00022898"/>
    </source>
</evidence>
<keyword evidence="3" id="KW-0949">S-adenosyl-L-methionine</keyword>
<reference evidence="10" key="2">
    <citation type="submission" date="2021-01" db="EMBL/GenBank/DDBJ databases">
        <authorList>
            <person name="Hahn C.R."/>
            <person name="Youssef N.H."/>
            <person name="Elshahed M."/>
        </authorList>
    </citation>
    <scope>NUCLEOTIDE SEQUENCE</scope>
    <source>
        <strain evidence="10">Zod_Metabat.24</strain>
    </source>
</reference>
<dbReference type="EMBL" id="JAFGIX010000025">
    <property type="protein sequence ID" value="MBN1572588.1"/>
    <property type="molecule type" value="Genomic_DNA"/>
</dbReference>